<reference evidence="1" key="2">
    <citation type="submission" date="2017-09" db="EMBL/GenBank/DDBJ databases">
        <title>FDA dAtabase for Regulatory Grade micrObial Sequences (FDA-ARGOS): Supporting development and validation of Infectious Disease Dx tests.</title>
        <authorList>
            <person name="Minogue T."/>
            <person name="Wolcott M."/>
            <person name="Wasieloski L."/>
            <person name="Aguilar W."/>
            <person name="Moore D."/>
            <person name="Tallon L.J."/>
            <person name="Sadzewicz L."/>
            <person name="Ott S."/>
            <person name="Zhao X."/>
            <person name="Nagaraj S."/>
            <person name="Vavikolanu K."/>
            <person name="Aluvathingal J."/>
            <person name="Nadendla S."/>
            <person name="Sichtig H."/>
        </authorList>
    </citation>
    <scope>NUCLEOTIDE SEQUENCE</scope>
    <source>
        <strain evidence="1">FDAARGOS_387</strain>
    </source>
</reference>
<dbReference type="Proteomes" id="UP000224974">
    <property type="component" value="Unassembled WGS sequence"/>
</dbReference>
<reference evidence="3" key="1">
    <citation type="submission" date="2017-09" db="EMBL/GenBank/DDBJ databases">
        <title>FDA dAtabase for Regulatory Grade micrObial Sequences (FDA-ARGOS): Supporting development and validation of Infectious Disease Dx tests.</title>
        <authorList>
            <person name="Minogue T."/>
            <person name="Wolcott M."/>
            <person name="Wasieloski L."/>
            <person name="Aguilar W."/>
            <person name="Moore D."/>
            <person name="Tallon L."/>
            <person name="Sadzewicz L."/>
            <person name="Ott S."/>
            <person name="Zhao X."/>
            <person name="Nagaraj S."/>
            <person name="Vavikolanu K."/>
            <person name="Aluvathingal J."/>
            <person name="Nadendla S."/>
            <person name="Sichtig H."/>
        </authorList>
    </citation>
    <scope>NUCLEOTIDE SEQUENCE [LARGE SCALE GENOMIC DNA]</scope>
    <source>
        <strain evidence="3">FDAARGOS_387</strain>
    </source>
</reference>
<organism evidence="1 3">
    <name type="scientific">Budvicia aquatica</name>
    <dbReference type="NCBI Taxonomy" id="82979"/>
    <lineage>
        <taxon>Bacteria</taxon>
        <taxon>Pseudomonadati</taxon>
        <taxon>Pseudomonadota</taxon>
        <taxon>Gammaproteobacteria</taxon>
        <taxon>Enterobacterales</taxon>
        <taxon>Budviciaceae</taxon>
        <taxon>Budvicia</taxon>
    </lineage>
</organism>
<reference evidence="2 4" key="3">
    <citation type="submission" date="2019-03" db="EMBL/GenBank/DDBJ databases">
        <authorList>
            <consortium name="Pathogen Informatics"/>
        </authorList>
    </citation>
    <scope>NUCLEOTIDE SEQUENCE [LARGE SCALE GENOMIC DNA]</scope>
    <source>
        <strain evidence="2 4">NCTC12282</strain>
    </source>
</reference>
<protein>
    <submittedName>
        <fullName evidence="1">DUF4222 domain-containing protein</fullName>
    </submittedName>
</protein>
<dbReference type="EMBL" id="CAADJA010000002">
    <property type="protein sequence ID" value="VFS47782.1"/>
    <property type="molecule type" value="Genomic_DNA"/>
</dbReference>
<dbReference type="Proteomes" id="UP000373449">
    <property type="component" value="Unassembled WGS sequence"/>
</dbReference>
<gene>
    <name evidence="1" type="ORF">CRN84_09180</name>
    <name evidence="2" type="ORF">NCTC12282_02721</name>
</gene>
<dbReference type="STRING" id="1111728.GCA_000427805_00374"/>
<dbReference type="InterPro" id="IPR025317">
    <property type="entry name" value="DUF4222"/>
</dbReference>
<name>A0A2C6DGR7_9GAMM</name>
<dbReference type="OrthoDB" id="6419134at2"/>
<evidence type="ECO:0000313" key="2">
    <source>
        <dbReference type="EMBL" id="VFS47782.1"/>
    </source>
</evidence>
<dbReference type="Pfam" id="PF13973">
    <property type="entry name" value="DUF4222"/>
    <property type="match status" value="1"/>
</dbReference>
<accession>A0A2C6DGR7</accession>
<keyword evidence="3" id="KW-1185">Reference proteome</keyword>
<dbReference type="EMBL" id="PDDX01000001">
    <property type="protein sequence ID" value="PHI29488.1"/>
    <property type="molecule type" value="Genomic_DNA"/>
</dbReference>
<evidence type="ECO:0000313" key="3">
    <source>
        <dbReference type="Proteomes" id="UP000224974"/>
    </source>
</evidence>
<sequence length="60" mass="6850">MSCVPIVNQRYTDKSGKIVTVTDVTGSRVSFTREGYEFPCIQPTERFKQSFTAYVEANHE</sequence>
<dbReference type="AlphaFoldDB" id="A0A2C6DGR7"/>
<evidence type="ECO:0000313" key="4">
    <source>
        <dbReference type="Proteomes" id="UP000373449"/>
    </source>
</evidence>
<dbReference type="RefSeq" id="WP_071605811.1">
    <property type="nucleotide sequence ID" value="NZ_CAADJA010000002.1"/>
</dbReference>
<evidence type="ECO:0000313" key="1">
    <source>
        <dbReference type="EMBL" id="PHI29488.1"/>
    </source>
</evidence>
<proteinExistence type="predicted"/>